<comment type="caution">
    <text evidence="2">The sequence shown here is derived from an EMBL/GenBank/DDBJ whole genome shotgun (WGS) entry which is preliminary data.</text>
</comment>
<reference evidence="2 3" key="1">
    <citation type="journal article" date="2005" name="Int. J. Syst. Evol. Microbiol.">
        <title>Bacillus cibi sp. nov., isolated from jeotgal, a traditional Korean fermented seafood.</title>
        <authorList>
            <person name="Yoon J.H."/>
            <person name="Lee C.H."/>
            <person name="Oh T.K."/>
        </authorList>
    </citation>
    <scope>NUCLEOTIDE SEQUENCE [LARGE SCALE GENOMIC DNA]</scope>
    <source>
        <strain evidence="2 3">DSM 16189</strain>
    </source>
</reference>
<evidence type="ECO:0000313" key="2">
    <source>
        <dbReference type="EMBL" id="KEZ53638.1"/>
    </source>
</evidence>
<protein>
    <recommendedName>
        <fullName evidence="4">DUF4181 domain-containing protein</fullName>
    </recommendedName>
</protein>
<organism evidence="2 3">
    <name type="scientific">Metabacillus indicus</name>
    <name type="common">Bacillus indicus</name>
    <dbReference type="NCBI Taxonomy" id="246786"/>
    <lineage>
        <taxon>Bacteria</taxon>
        <taxon>Bacillati</taxon>
        <taxon>Bacillota</taxon>
        <taxon>Bacilli</taxon>
        <taxon>Bacillales</taxon>
        <taxon>Bacillaceae</taxon>
        <taxon>Metabacillus</taxon>
    </lineage>
</organism>
<feature type="transmembrane region" description="Helical" evidence="1">
    <location>
        <begin position="49"/>
        <end position="81"/>
    </location>
</feature>
<dbReference type="Pfam" id="PF13789">
    <property type="entry name" value="DUF4181"/>
    <property type="match status" value="1"/>
</dbReference>
<proteinExistence type="predicted"/>
<keyword evidence="1" id="KW-0472">Membrane</keyword>
<dbReference type="InterPro" id="IPR025441">
    <property type="entry name" value="DUF4181"/>
</dbReference>
<keyword evidence="1" id="KW-0812">Transmembrane</keyword>
<dbReference type="OrthoDB" id="2455559at2"/>
<dbReference type="AlphaFoldDB" id="A0A084H226"/>
<gene>
    <name evidence="2" type="ORF">GS18_0201250</name>
</gene>
<sequence length="116" mass="13574">MLKGLLFFAGVILIGTLSESLLRKKLEIPKSKGFIYRGVSSAHRWTERILLLIYIICLMIFDFSIGLFLAFIIPFFAFRTFMEWKYEKERKEYLITLHFVTVFPLLIAGGYLVNIL</sequence>
<keyword evidence="3" id="KW-1185">Reference proteome</keyword>
<evidence type="ECO:0000313" key="3">
    <source>
        <dbReference type="Proteomes" id="UP000028549"/>
    </source>
</evidence>
<evidence type="ECO:0000256" key="1">
    <source>
        <dbReference type="SAM" id="Phobius"/>
    </source>
</evidence>
<keyword evidence="1" id="KW-1133">Transmembrane helix</keyword>
<dbReference type="Proteomes" id="UP000028549">
    <property type="component" value="Unassembled WGS sequence"/>
</dbReference>
<evidence type="ECO:0008006" key="4">
    <source>
        <dbReference type="Google" id="ProtNLM"/>
    </source>
</evidence>
<name>A0A084H226_METID</name>
<accession>A0A084H226</accession>
<dbReference type="RefSeq" id="WP_029282273.1">
    <property type="nucleotide sequence ID" value="NZ_JNVC02000001.1"/>
</dbReference>
<feature type="transmembrane region" description="Helical" evidence="1">
    <location>
        <begin position="93"/>
        <end position="113"/>
    </location>
</feature>
<dbReference type="EMBL" id="JNVC02000001">
    <property type="protein sequence ID" value="KEZ53638.1"/>
    <property type="molecule type" value="Genomic_DNA"/>
</dbReference>